<dbReference type="Proteomes" id="UP001515480">
    <property type="component" value="Unassembled WGS sequence"/>
</dbReference>
<protein>
    <recommendedName>
        <fullName evidence="9">Integrin alpha-2 domain-containing protein</fullName>
    </recommendedName>
</protein>
<dbReference type="GO" id="GO:0007160">
    <property type="term" value="P:cell-matrix adhesion"/>
    <property type="evidence" value="ECO:0007669"/>
    <property type="project" value="TreeGrafter"/>
</dbReference>
<dbReference type="EMBL" id="JBGBPQ010000007">
    <property type="protein sequence ID" value="KAL1521665.1"/>
    <property type="molecule type" value="Genomic_DNA"/>
</dbReference>
<proteinExistence type="predicted"/>
<dbReference type="GO" id="GO:0033627">
    <property type="term" value="P:cell adhesion mediated by integrin"/>
    <property type="evidence" value="ECO:0007669"/>
    <property type="project" value="TreeGrafter"/>
</dbReference>
<evidence type="ECO:0008006" key="9">
    <source>
        <dbReference type="Google" id="ProtNLM"/>
    </source>
</evidence>
<dbReference type="PANTHER" id="PTHR23220:SF118">
    <property type="entry name" value="INTEGRIN ALPHA-X"/>
    <property type="match status" value="1"/>
</dbReference>
<evidence type="ECO:0000256" key="2">
    <source>
        <dbReference type="ARBA" id="ARBA00022737"/>
    </source>
</evidence>
<keyword evidence="3" id="KW-0325">Glycoprotein</keyword>
<keyword evidence="8" id="KW-1185">Reference proteome</keyword>
<dbReference type="InterPro" id="IPR013519">
    <property type="entry name" value="Int_alpha_beta-p"/>
</dbReference>
<dbReference type="GO" id="GO:0005178">
    <property type="term" value="F:integrin binding"/>
    <property type="evidence" value="ECO:0007669"/>
    <property type="project" value="TreeGrafter"/>
</dbReference>
<gene>
    <name evidence="7" type="ORF">AB1Y20_021320</name>
</gene>
<keyword evidence="6" id="KW-0472">Membrane</keyword>
<evidence type="ECO:0000256" key="5">
    <source>
        <dbReference type="SAM" id="MobiDB-lite"/>
    </source>
</evidence>
<dbReference type="Pfam" id="PF01839">
    <property type="entry name" value="FG-GAP"/>
    <property type="match status" value="1"/>
</dbReference>
<reference evidence="7 8" key="1">
    <citation type="journal article" date="2024" name="Science">
        <title>Giant polyketide synthase enzymes in the biosynthesis of giant marine polyether toxins.</title>
        <authorList>
            <person name="Fallon T.R."/>
            <person name="Shende V.V."/>
            <person name="Wierzbicki I.H."/>
            <person name="Pendleton A.L."/>
            <person name="Watervoot N.F."/>
            <person name="Auber R.P."/>
            <person name="Gonzalez D.J."/>
            <person name="Wisecaver J.H."/>
            <person name="Moore B.S."/>
        </authorList>
    </citation>
    <scope>NUCLEOTIDE SEQUENCE [LARGE SCALE GENOMIC DNA]</scope>
    <source>
        <strain evidence="7 8">12B1</strain>
    </source>
</reference>
<organism evidence="7 8">
    <name type="scientific">Prymnesium parvum</name>
    <name type="common">Toxic golden alga</name>
    <dbReference type="NCBI Taxonomy" id="97485"/>
    <lineage>
        <taxon>Eukaryota</taxon>
        <taxon>Haptista</taxon>
        <taxon>Haptophyta</taxon>
        <taxon>Prymnesiophyceae</taxon>
        <taxon>Prymnesiales</taxon>
        <taxon>Prymnesiaceae</taxon>
        <taxon>Prymnesium</taxon>
    </lineage>
</organism>
<evidence type="ECO:0000256" key="1">
    <source>
        <dbReference type="ARBA" id="ARBA00022729"/>
    </source>
</evidence>
<dbReference type="GO" id="GO:0098609">
    <property type="term" value="P:cell-cell adhesion"/>
    <property type="evidence" value="ECO:0007669"/>
    <property type="project" value="TreeGrafter"/>
</dbReference>
<dbReference type="GO" id="GO:0007229">
    <property type="term" value="P:integrin-mediated signaling pathway"/>
    <property type="evidence" value="ECO:0007669"/>
    <property type="project" value="TreeGrafter"/>
</dbReference>
<dbReference type="PROSITE" id="PS51470">
    <property type="entry name" value="FG_GAP"/>
    <property type="match status" value="1"/>
</dbReference>
<dbReference type="SUPFAM" id="SSF69318">
    <property type="entry name" value="Integrin alpha N-terminal domain"/>
    <property type="match status" value="2"/>
</dbReference>
<evidence type="ECO:0000256" key="4">
    <source>
        <dbReference type="PROSITE-ProRule" id="PRU00803"/>
    </source>
</evidence>
<name>A0AB34JL81_PRYPA</name>
<keyword evidence="1" id="KW-0732">Signal</keyword>
<feature type="compositionally biased region" description="Pro residues" evidence="5">
    <location>
        <begin position="294"/>
        <end position="329"/>
    </location>
</feature>
<dbReference type="GO" id="GO:0009897">
    <property type="term" value="C:external side of plasma membrane"/>
    <property type="evidence" value="ECO:0007669"/>
    <property type="project" value="TreeGrafter"/>
</dbReference>
<dbReference type="GO" id="GO:0008305">
    <property type="term" value="C:integrin complex"/>
    <property type="evidence" value="ECO:0007669"/>
    <property type="project" value="InterPro"/>
</dbReference>
<sequence>MVDLDNDGVIEIAVGAPGTDPQVAGAVYVIFLNANGTSKSTYIKVSNESSSGVGLPLDPYGDFGRSLAFLGDIDGDGSVELAVGAPGVNSVYILSLTHTTGPPSSTVLTRFRVFSQPASASVDETFGESLAFLPAHNGGVPRLAVGAPGAQGAPLEGAVYIFSLAENFPLLETLKSPQSVVQNRFGVSIALGPDWDGNGVKDLVVGASGDDGGGSIYISFQGTDVWSRIGTSQVSGLSSSAILGKSVALVGTLNDDLVPDLVAGVSTDVNGVDNVGALAILFMAPYLYDSPPPVAPPLPPEPPSPPTSPRPPTAPPPPKLPTVSPPVQPASPAVPAAAPISSAQTIEASGLHGVGLAFLTLLVLVVISGIYIFGVRKHSLRGIRDRAVSIYRYLASRPEALLEWSRKPILSIPVRNSLTIELHKPSAVKESIGGRRPCKDPPPGVPANLVAENEAIHRLQEGRL</sequence>
<dbReference type="PANTHER" id="PTHR23220">
    <property type="entry name" value="INTEGRIN ALPHA"/>
    <property type="match status" value="1"/>
</dbReference>
<evidence type="ECO:0000313" key="7">
    <source>
        <dbReference type="EMBL" id="KAL1521665.1"/>
    </source>
</evidence>
<evidence type="ECO:0000256" key="6">
    <source>
        <dbReference type="SAM" id="Phobius"/>
    </source>
</evidence>
<keyword evidence="2" id="KW-0677">Repeat</keyword>
<dbReference type="PRINTS" id="PR01185">
    <property type="entry name" value="INTEGRINA"/>
</dbReference>
<dbReference type="AlphaFoldDB" id="A0AB34JL81"/>
<dbReference type="InterPro" id="IPR000413">
    <property type="entry name" value="Integrin_alpha"/>
</dbReference>
<keyword evidence="6" id="KW-0812">Transmembrane</keyword>
<dbReference type="Gene3D" id="2.130.10.130">
    <property type="entry name" value="Integrin alpha, N-terminal"/>
    <property type="match status" value="2"/>
</dbReference>
<comment type="caution">
    <text evidence="7">The sequence shown here is derived from an EMBL/GenBank/DDBJ whole genome shotgun (WGS) entry which is preliminary data.</text>
</comment>
<dbReference type="InterPro" id="IPR013517">
    <property type="entry name" value="FG-GAP"/>
</dbReference>
<evidence type="ECO:0000313" key="8">
    <source>
        <dbReference type="Proteomes" id="UP001515480"/>
    </source>
</evidence>
<dbReference type="InterPro" id="IPR028994">
    <property type="entry name" value="Integrin_alpha_N"/>
</dbReference>
<feature type="repeat" description="FG-GAP" evidence="4">
    <location>
        <begin position="112"/>
        <end position="171"/>
    </location>
</feature>
<evidence type="ECO:0000256" key="3">
    <source>
        <dbReference type="ARBA" id="ARBA00023180"/>
    </source>
</evidence>
<feature type="transmembrane region" description="Helical" evidence="6">
    <location>
        <begin position="351"/>
        <end position="374"/>
    </location>
</feature>
<accession>A0AB34JL81</accession>
<keyword evidence="6" id="KW-1133">Transmembrane helix</keyword>
<feature type="region of interest" description="Disordered" evidence="5">
    <location>
        <begin position="294"/>
        <end position="331"/>
    </location>
</feature>
<dbReference type="SMART" id="SM00191">
    <property type="entry name" value="Int_alpha"/>
    <property type="match status" value="5"/>
</dbReference>